<dbReference type="PANTHER" id="PTHR30246">
    <property type="entry name" value="2-KETO-3-DEOXY-6-PHOSPHOGLUCONATE ALDOLASE"/>
    <property type="match status" value="1"/>
</dbReference>
<dbReference type="GO" id="GO:0008700">
    <property type="term" value="F:(R,S)-4-hydroxy-2-oxoglutarate aldolase activity"/>
    <property type="evidence" value="ECO:0007669"/>
    <property type="project" value="UniProtKB-EC"/>
</dbReference>
<evidence type="ECO:0000313" key="6">
    <source>
        <dbReference type="EMBL" id="MFC6037870.1"/>
    </source>
</evidence>
<dbReference type="SUPFAM" id="SSF51569">
    <property type="entry name" value="Aldolase"/>
    <property type="match status" value="1"/>
</dbReference>
<name>A0ABW1L0P9_9BACL</name>
<comment type="caution">
    <text evidence="6">The sequence shown here is derived from an EMBL/GenBank/DDBJ whole genome shotgun (WGS) entry which is preliminary data.</text>
</comment>
<dbReference type="EC" id="4.1.3.16" evidence="6"/>
<dbReference type="InterPro" id="IPR013785">
    <property type="entry name" value="Aldolase_TIM"/>
</dbReference>
<gene>
    <name evidence="6" type="ORF">ACFPYN_00255</name>
</gene>
<evidence type="ECO:0000256" key="3">
    <source>
        <dbReference type="ARBA" id="ARBA00011233"/>
    </source>
</evidence>
<keyword evidence="5" id="KW-0119">Carbohydrate metabolism</keyword>
<comment type="similarity">
    <text evidence="2">Belongs to the KHG/KDPG aldolase family.</text>
</comment>
<dbReference type="Gene3D" id="3.20.20.70">
    <property type="entry name" value="Aldolase class I"/>
    <property type="match status" value="1"/>
</dbReference>
<protein>
    <submittedName>
        <fullName evidence="6">Bifunctional 2-keto-4-hydroxyglutarate aldolase/2-keto-3-deoxy-6-phosphogluconate aldolase</fullName>
        <ecNumber evidence="6">4.1.2.14</ecNumber>
        <ecNumber evidence="6">4.1.3.16</ecNumber>
    </submittedName>
</protein>
<dbReference type="CDD" id="cd00452">
    <property type="entry name" value="KDPG_aldolase"/>
    <property type="match status" value="1"/>
</dbReference>
<evidence type="ECO:0000313" key="7">
    <source>
        <dbReference type="Proteomes" id="UP001596170"/>
    </source>
</evidence>
<dbReference type="EC" id="4.1.2.14" evidence="6"/>
<evidence type="ECO:0000256" key="2">
    <source>
        <dbReference type="ARBA" id="ARBA00006906"/>
    </source>
</evidence>
<sequence length="208" mass="22426">MQKFEILSTIKEEKIVAVIRGKDSDEATSISLAAIEGGIRIIELTYTTPFVEKVFKDLENEDVLIGAGSVLDPETARHALLNGAKFIVSPFFNKDVATMCNRYGIPYLPGCMTVKEMAEALEAGCDILKLFPANDFEPSIIGSIRGPIPNVNIMPTGGVNLSNMSGWLSAGAIAVGIGSDLNNAYNSGSHELVVEVTKKYVEKLKENT</sequence>
<evidence type="ECO:0000256" key="1">
    <source>
        <dbReference type="ARBA" id="ARBA00004761"/>
    </source>
</evidence>
<proteinExistence type="inferred from homology"/>
<dbReference type="Proteomes" id="UP001596170">
    <property type="component" value="Unassembled WGS sequence"/>
</dbReference>
<keyword evidence="4 6" id="KW-0456">Lyase</keyword>
<accession>A0ABW1L0P9</accession>
<keyword evidence="7" id="KW-1185">Reference proteome</keyword>
<dbReference type="NCBIfam" id="TIGR01182">
    <property type="entry name" value="eda"/>
    <property type="match status" value="1"/>
</dbReference>
<dbReference type="NCBIfam" id="NF005119">
    <property type="entry name" value="PRK06552.1"/>
    <property type="match status" value="1"/>
</dbReference>
<dbReference type="Pfam" id="PF01081">
    <property type="entry name" value="Aldolase"/>
    <property type="match status" value="1"/>
</dbReference>
<comment type="subunit">
    <text evidence="3">Homotrimer.</text>
</comment>
<dbReference type="InterPro" id="IPR000887">
    <property type="entry name" value="Aldlse_KDPG_KHG"/>
</dbReference>
<evidence type="ECO:0000256" key="5">
    <source>
        <dbReference type="ARBA" id="ARBA00023277"/>
    </source>
</evidence>
<organism evidence="6 7">
    <name type="scientific">Paenisporosarcina macmurdoensis</name>
    <dbReference type="NCBI Taxonomy" id="212659"/>
    <lineage>
        <taxon>Bacteria</taxon>
        <taxon>Bacillati</taxon>
        <taxon>Bacillota</taxon>
        <taxon>Bacilli</taxon>
        <taxon>Bacillales</taxon>
        <taxon>Caryophanaceae</taxon>
        <taxon>Paenisporosarcina</taxon>
    </lineage>
</organism>
<dbReference type="EMBL" id="JBHSRI010000002">
    <property type="protein sequence ID" value="MFC6037870.1"/>
    <property type="molecule type" value="Genomic_DNA"/>
</dbReference>
<dbReference type="GO" id="GO:0008675">
    <property type="term" value="F:2-dehydro-3-deoxy-phosphogluconate aldolase activity"/>
    <property type="evidence" value="ECO:0007669"/>
    <property type="project" value="UniProtKB-EC"/>
</dbReference>
<dbReference type="PANTHER" id="PTHR30246:SF1">
    <property type="entry name" value="2-DEHYDRO-3-DEOXY-6-PHOSPHOGALACTONATE ALDOLASE-RELATED"/>
    <property type="match status" value="1"/>
</dbReference>
<comment type="pathway">
    <text evidence="1">Carbohydrate acid metabolism.</text>
</comment>
<dbReference type="RefSeq" id="WP_377731865.1">
    <property type="nucleotide sequence ID" value="NZ_JBHSRI010000002.1"/>
</dbReference>
<evidence type="ECO:0000256" key="4">
    <source>
        <dbReference type="ARBA" id="ARBA00023239"/>
    </source>
</evidence>
<reference evidence="7" key="1">
    <citation type="journal article" date="2019" name="Int. J. Syst. Evol. Microbiol.">
        <title>The Global Catalogue of Microorganisms (GCM) 10K type strain sequencing project: providing services to taxonomists for standard genome sequencing and annotation.</title>
        <authorList>
            <consortium name="The Broad Institute Genomics Platform"/>
            <consortium name="The Broad Institute Genome Sequencing Center for Infectious Disease"/>
            <person name="Wu L."/>
            <person name="Ma J."/>
        </authorList>
    </citation>
    <scope>NUCLEOTIDE SEQUENCE [LARGE SCALE GENOMIC DNA]</scope>
    <source>
        <strain evidence="7">CCUG 54527</strain>
    </source>
</reference>